<dbReference type="Gene3D" id="3.40.710.10">
    <property type="entry name" value="DD-peptidase/beta-lactamase superfamily"/>
    <property type="match status" value="2"/>
</dbReference>
<dbReference type="KEGG" id="eaz:JHT90_10545"/>
<dbReference type="Pfam" id="PF02113">
    <property type="entry name" value="Peptidase_S13"/>
    <property type="match status" value="1"/>
</dbReference>
<dbReference type="PANTHER" id="PTHR30023:SF0">
    <property type="entry name" value="PENICILLIN-SENSITIVE CARBOXYPEPTIDASE A"/>
    <property type="match status" value="1"/>
</dbReference>
<keyword evidence="4" id="KW-0121">Carboxypeptidase</keyword>
<dbReference type="SUPFAM" id="SSF56601">
    <property type="entry name" value="beta-lactamase/transpeptidase-like"/>
    <property type="match status" value="1"/>
</dbReference>
<dbReference type="GO" id="GO:0000270">
    <property type="term" value="P:peptidoglycan metabolic process"/>
    <property type="evidence" value="ECO:0007669"/>
    <property type="project" value="TreeGrafter"/>
</dbReference>
<name>A0A974NDK9_9GAMM</name>
<dbReference type="EC" id="3.4.16.4" evidence="4"/>
<dbReference type="AlphaFoldDB" id="A0A974NDK9"/>
<feature type="chain" id="PRO_5037031809" evidence="3">
    <location>
        <begin position="24"/>
        <end position="490"/>
    </location>
</feature>
<dbReference type="Gene3D" id="3.50.80.20">
    <property type="entry name" value="D-Ala-D-Ala carboxypeptidase C, peptidase S13"/>
    <property type="match status" value="1"/>
</dbReference>
<dbReference type="InterPro" id="IPR012338">
    <property type="entry name" value="Beta-lactam/transpept-like"/>
</dbReference>
<feature type="signal peptide" evidence="3">
    <location>
        <begin position="1"/>
        <end position="23"/>
    </location>
</feature>
<dbReference type="EMBL" id="CP067393">
    <property type="protein sequence ID" value="QQP84836.1"/>
    <property type="molecule type" value="Genomic_DNA"/>
</dbReference>
<keyword evidence="2 4" id="KW-0378">Hydrolase</keyword>
<keyword evidence="4" id="KW-0645">Protease</keyword>
<evidence type="ECO:0000256" key="2">
    <source>
        <dbReference type="ARBA" id="ARBA00022801"/>
    </source>
</evidence>
<dbReference type="InterPro" id="IPR000667">
    <property type="entry name" value="Peptidase_S13"/>
</dbReference>
<reference evidence="4 5" key="1">
    <citation type="submission" date="2021-01" db="EMBL/GenBank/DDBJ databases">
        <title>Entomomonas sp. F2A isolated from a house cricket (Acheta domesticus).</title>
        <authorList>
            <person name="Spergser J."/>
            <person name="Busse H.-J."/>
        </authorList>
    </citation>
    <scope>NUCLEOTIDE SEQUENCE [LARGE SCALE GENOMIC DNA]</scope>
    <source>
        <strain evidence="4 5">F2A</strain>
    </source>
</reference>
<comment type="similarity">
    <text evidence="1">Belongs to the peptidase S13 family.</text>
</comment>
<evidence type="ECO:0000313" key="4">
    <source>
        <dbReference type="EMBL" id="QQP84836.1"/>
    </source>
</evidence>
<accession>A0A974NDK9</accession>
<dbReference type="Proteomes" id="UP000595278">
    <property type="component" value="Chromosome"/>
</dbReference>
<dbReference type="NCBIfam" id="TIGR00666">
    <property type="entry name" value="PBP4"/>
    <property type="match status" value="1"/>
</dbReference>
<gene>
    <name evidence="4" type="primary">dacB</name>
    <name evidence="4" type="ORF">JHT90_10545</name>
</gene>
<protein>
    <submittedName>
        <fullName evidence="4">D-alanyl-D-alanine carboxypeptidase/D-alanyl-D-alanine-endopeptidase</fullName>
        <ecNumber evidence="4">3.4.16.4</ecNumber>
    </submittedName>
</protein>
<organism evidence="4 5">
    <name type="scientific">Entomomonas asaccharolytica</name>
    <dbReference type="NCBI Taxonomy" id="2785331"/>
    <lineage>
        <taxon>Bacteria</taxon>
        <taxon>Pseudomonadati</taxon>
        <taxon>Pseudomonadota</taxon>
        <taxon>Gammaproteobacteria</taxon>
        <taxon>Pseudomonadales</taxon>
        <taxon>Pseudomonadaceae</taxon>
        <taxon>Entomomonas</taxon>
    </lineage>
</organism>
<keyword evidence="3" id="KW-0732">Signal</keyword>
<keyword evidence="5" id="KW-1185">Reference proteome</keyword>
<evidence type="ECO:0000256" key="3">
    <source>
        <dbReference type="SAM" id="SignalP"/>
    </source>
</evidence>
<dbReference type="GO" id="GO:0009002">
    <property type="term" value="F:serine-type D-Ala-D-Ala carboxypeptidase activity"/>
    <property type="evidence" value="ECO:0007669"/>
    <property type="project" value="UniProtKB-EC"/>
</dbReference>
<sequence>MTSLFRVTSFVLLFSLATFSATAQTTNTRFSENINKSLASNKIPPEALSLVAIPLTGKGKATYVNADVSMNPASTMKLFTTYAALELLGPNFRWRTAFFTDGEVKDGVVHGNLYLKGGGDPKLNMERLWLLLRELRNNGVKSVTGHLILDRSYFNLPEEKVFLDDSNESYRPYLVSPDSLLINFKVIRIISHTDNQKVQIVVEPPLKDVRLVNNLQIIKPKAKGRCPTIPDIEYDPVTQANGTVTLTVSGNIVEDCPVQKYISLFDHDRYAINIVRSFWQELGGKINGKNSIGIMPKDAKPLAVVWSPDLVEVIRDINKFSNNTMAKQLFLTIGARNRKATDEDDAAAAYRTIYDWLISKGVNSSQLKMENGSGLSREERITAREMSELLKMAWKSPYSAEFISSMPIIGVDGTMHKRLKKTDLKGKGHIKTGTLNNVRAIAGYIRDKHNDTWAIVAILNDPKPWGATEVLDDILLDFYDPTVTSLPTTK</sequence>
<evidence type="ECO:0000256" key="1">
    <source>
        <dbReference type="ARBA" id="ARBA00006096"/>
    </source>
</evidence>
<dbReference type="RefSeq" id="WP_201090732.1">
    <property type="nucleotide sequence ID" value="NZ_CP067393.1"/>
</dbReference>
<dbReference type="GO" id="GO:0006508">
    <property type="term" value="P:proteolysis"/>
    <property type="evidence" value="ECO:0007669"/>
    <property type="project" value="InterPro"/>
</dbReference>
<evidence type="ECO:0000313" key="5">
    <source>
        <dbReference type="Proteomes" id="UP000595278"/>
    </source>
</evidence>
<dbReference type="PRINTS" id="PR00922">
    <property type="entry name" value="DADACBPTASE3"/>
</dbReference>
<dbReference type="PANTHER" id="PTHR30023">
    <property type="entry name" value="D-ALANYL-D-ALANINE CARBOXYPEPTIDASE"/>
    <property type="match status" value="1"/>
</dbReference>
<proteinExistence type="inferred from homology"/>